<feature type="domain" description="RNase H type-1" evidence="1">
    <location>
        <begin position="30"/>
        <end position="98"/>
    </location>
</feature>
<accession>A0A7J8Q3A4</accession>
<dbReference type="InterPro" id="IPR002156">
    <property type="entry name" value="RNaseH_domain"/>
</dbReference>
<dbReference type="PANTHER" id="PTHR47074">
    <property type="entry name" value="BNAC02G40300D PROTEIN"/>
    <property type="match status" value="1"/>
</dbReference>
<name>A0A7J8Q3A4_GOSRA</name>
<dbReference type="InterPro" id="IPR044730">
    <property type="entry name" value="RNase_H-like_dom_plant"/>
</dbReference>
<protein>
    <recommendedName>
        <fullName evidence="1">RNase H type-1 domain-containing protein</fullName>
    </recommendedName>
</protein>
<reference evidence="2 3" key="1">
    <citation type="journal article" date="2019" name="Genome Biol. Evol.">
        <title>Insights into the evolution of the New World diploid cottons (Gossypium, subgenus Houzingenia) based on genome sequencing.</title>
        <authorList>
            <person name="Grover C.E."/>
            <person name="Arick M.A. 2nd"/>
            <person name="Thrash A."/>
            <person name="Conover J.L."/>
            <person name="Sanders W.S."/>
            <person name="Peterson D.G."/>
            <person name="Frelichowski J.E."/>
            <person name="Scheffler J.A."/>
            <person name="Scheffler B.E."/>
            <person name="Wendel J.F."/>
        </authorList>
    </citation>
    <scope>NUCLEOTIDE SEQUENCE [LARGE SCALE GENOMIC DNA]</scope>
    <source>
        <strain evidence="2">8</strain>
        <tissue evidence="2">Leaf</tissue>
    </source>
</reference>
<dbReference type="GO" id="GO:0004523">
    <property type="term" value="F:RNA-DNA hybrid ribonuclease activity"/>
    <property type="evidence" value="ECO:0007669"/>
    <property type="project" value="InterPro"/>
</dbReference>
<dbReference type="Pfam" id="PF13456">
    <property type="entry name" value="RVT_3"/>
    <property type="match status" value="1"/>
</dbReference>
<dbReference type="Gene3D" id="3.30.420.10">
    <property type="entry name" value="Ribonuclease H-like superfamily/Ribonuclease H"/>
    <property type="match status" value="1"/>
</dbReference>
<evidence type="ECO:0000313" key="3">
    <source>
        <dbReference type="Proteomes" id="UP000593578"/>
    </source>
</evidence>
<evidence type="ECO:0000313" key="2">
    <source>
        <dbReference type="EMBL" id="MBA0595730.1"/>
    </source>
</evidence>
<feature type="non-terminal residue" evidence="2">
    <location>
        <position position="1"/>
    </location>
</feature>
<dbReference type="AlphaFoldDB" id="A0A7J8Q3A4"/>
<proteinExistence type="predicted"/>
<dbReference type="InterPro" id="IPR052929">
    <property type="entry name" value="RNase_H-like_EbsB-rel"/>
</dbReference>
<organism evidence="2 3">
    <name type="scientific">Gossypium raimondii</name>
    <name type="common">Peruvian cotton</name>
    <name type="synonym">Gossypium klotzschianum subsp. raimondii</name>
    <dbReference type="NCBI Taxonomy" id="29730"/>
    <lineage>
        <taxon>Eukaryota</taxon>
        <taxon>Viridiplantae</taxon>
        <taxon>Streptophyta</taxon>
        <taxon>Embryophyta</taxon>
        <taxon>Tracheophyta</taxon>
        <taxon>Spermatophyta</taxon>
        <taxon>Magnoliopsida</taxon>
        <taxon>eudicotyledons</taxon>
        <taxon>Gunneridae</taxon>
        <taxon>Pentapetalae</taxon>
        <taxon>rosids</taxon>
        <taxon>malvids</taxon>
        <taxon>Malvales</taxon>
        <taxon>Malvaceae</taxon>
        <taxon>Malvoideae</taxon>
        <taxon>Gossypium</taxon>
    </lineage>
</organism>
<dbReference type="InterPro" id="IPR036397">
    <property type="entry name" value="RNaseH_sf"/>
</dbReference>
<sequence>IEALTKGVYQSPPPLVFRCFLRPTFLVKINVDGNFSLAQRKAYSRVIIKDEHGQIMGACSRLTCQVPTIFAVEALVAVHGLRFALELGFYPVILEGDSR</sequence>
<evidence type="ECO:0000259" key="1">
    <source>
        <dbReference type="Pfam" id="PF13456"/>
    </source>
</evidence>
<dbReference type="Proteomes" id="UP000593578">
    <property type="component" value="Unassembled WGS sequence"/>
</dbReference>
<feature type="non-terminal residue" evidence="2">
    <location>
        <position position="99"/>
    </location>
</feature>
<dbReference type="EMBL" id="JABEZZ010000009">
    <property type="protein sequence ID" value="MBA0595730.1"/>
    <property type="molecule type" value="Genomic_DNA"/>
</dbReference>
<gene>
    <name evidence="2" type="ORF">Gorai_012587</name>
</gene>
<comment type="caution">
    <text evidence="2">The sequence shown here is derived from an EMBL/GenBank/DDBJ whole genome shotgun (WGS) entry which is preliminary data.</text>
</comment>
<dbReference type="GO" id="GO:0003676">
    <property type="term" value="F:nucleic acid binding"/>
    <property type="evidence" value="ECO:0007669"/>
    <property type="project" value="InterPro"/>
</dbReference>
<dbReference type="CDD" id="cd06222">
    <property type="entry name" value="RNase_H_like"/>
    <property type="match status" value="1"/>
</dbReference>
<dbReference type="PANTHER" id="PTHR47074:SF61">
    <property type="entry name" value="RNASE H TYPE-1 DOMAIN-CONTAINING PROTEIN"/>
    <property type="match status" value="1"/>
</dbReference>